<keyword evidence="3" id="KW-1185">Reference proteome</keyword>
<reference evidence="2 3" key="1">
    <citation type="journal article" date="2020" name="ISME J.">
        <title>Comparative genomics reveals insights into cyanobacterial evolution and habitat adaptation.</title>
        <authorList>
            <person name="Chen M.Y."/>
            <person name="Teng W.K."/>
            <person name="Zhao L."/>
            <person name="Hu C.X."/>
            <person name="Zhou Y.K."/>
            <person name="Han B.P."/>
            <person name="Song L.R."/>
            <person name="Shu W.S."/>
        </authorList>
    </citation>
    <scope>NUCLEOTIDE SEQUENCE [LARGE SCALE GENOMIC DNA]</scope>
    <source>
        <strain evidence="2 3">FACHB-119</strain>
    </source>
</reference>
<dbReference type="InterPro" id="IPR038296">
    <property type="entry name" value="ParD_sf"/>
</dbReference>
<organism evidence="2 3">
    <name type="scientific">Anabaena azotica FACHB-119</name>
    <dbReference type="NCBI Taxonomy" id="947527"/>
    <lineage>
        <taxon>Bacteria</taxon>
        <taxon>Bacillati</taxon>
        <taxon>Cyanobacteriota</taxon>
        <taxon>Cyanophyceae</taxon>
        <taxon>Nostocales</taxon>
        <taxon>Nostocaceae</taxon>
        <taxon>Anabaena</taxon>
        <taxon>Anabaena azotica</taxon>
    </lineage>
</organism>
<dbReference type="EMBL" id="JACJSG010000001">
    <property type="protein sequence ID" value="MBD2499138.1"/>
    <property type="molecule type" value="Genomic_DNA"/>
</dbReference>
<keyword evidence="1" id="KW-0175">Coiled coil</keyword>
<accession>A0ABR8CY90</accession>
<comment type="caution">
    <text evidence="2">The sequence shown here is derived from an EMBL/GenBank/DDBJ whole genome shotgun (WGS) entry which is preliminary data.</text>
</comment>
<feature type="coiled-coil region" evidence="1">
    <location>
        <begin position="38"/>
        <end position="65"/>
    </location>
</feature>
<gene>
    <name evidence="2" type="ORF">H6G83_00675</name>
</gene>
<dbReference type="Pfam" id="PF03693">
    <property type="entry name" value="ParD_antitoxin"/>
    <property type="match status" value="1"/>
</dbReference>
<sequence>MGRVFCSQPNRYYQGDGQYRLKAEYEQFIQTRIATGRYENAEDVIVKALKLLEEWEQGYQEWEEETQKKLATGLASIERGEVLDGEVVMARLEEKLRLARETQG</sequence>
<evidence type="ECO:0000313" key="3">
    <source>
        <dbReference type="Proteomes" id="UP000661112"/>
    </source>
</evidence>
<dbReference type="Proteomes" id="UP000661112">
    <property type="component" value="Unassembled WGS sequence"/>
</dbReference>
<dbReference type="InterPro" id="IPR022789">
    <property type="entry name" value="ParD"/>
</dbReference>
<proteinExistence type="predicted"/>
<name>A0ABR8CY90_9NOST</name>
<evidence type="ECO:0000313" key="2">
    <source>
        <dbReference type="EMBL" id="MBD2499138.1"/>
    </source>
</evidence>
<protein>
    <submittedName>
        <fullName evidence="2">Type II toxin-antitoxin system ParD family antitoxin</fullName>
    </submittedName>
</protein>
<evidence type="ECO:0000256" key="1">
    <source>
        <dbReference type="SAM" id="Coils"/>
    </source>
</evidence>
<dbReference type="Gene3D" id="6.10.10.120">
    <property type="entry name" value="Antitoxin ParD1-like"/>
    <property type="match status" value="1"/>
</dbReference>